<evidence type="ECO:0000313" key="2">
    <source>
        <dbReference type="Proteomes" id="UP000823775"/>
    </source>
</evidence>
<feature type="non-terminal residue" evidence="1">
    <location>
        <position position="75"/>
    </location>
</feature>
<dbReference type="EMBL" id="JACEIK010022714">
    <property type="protein sequence ID" value="MCE5166393.1"/>
    <property type="molecule type" value="Genomic_DNA"/>
</dbReference>
<keyword evidence="2" id="KW-1185">Reference proteome</keyword>
<dbReference type="Proteomes" id="UP000823775">
    <property type="component" value="Unassembled WGS sequence"/>
</dbReference>
<gene>
    <name evidence="1" type="ORF">HAX54_018605</name>
</gene>
<sequence>ESVPHNFALVNLLLPISPDLHISSCLHGIFIGFKERVIGIFGFKEGYWNIELMEGARPTTMGGWTLTITIARLDY</sequence>
<protein>
    <submittedName>
        <fullName evidence="1">Uncharacterized protein</fullName>
    </submittedName>
</protein>
<organism evidence="1 2">
    <name type="scientific">Datura stramonium</name>
    <name type="common">Jimsonweed</name>
    <name type="synonym">Common thornapple</name>
    <dbReference type="NCBI Taxonomy" id="4076"/>
    <lineage>
        <taxon>Eukaryota</taxon>
        <taxon>Viridiplantae</taxon>
        <taxon>Streptophyta</taxon>
        <taxon>Embryophyta</taxon>
        <taxon>Tracheophyta</taxon>
        <taxon>Spermatophyta</taxon>
        <taxon>Magnoliopsida</taxon>
        <taxon>eudicotyledons</taxon>
        <taxon>Gunneridae</taxon>
        <taxon>Pentapetalae</taxon>
        <taxon>asterids</taxon>
        <taxon>lamiids</taxon>
        <taxon>Solanales</taxon>
        <taxon>Solanaceae</taxon>
        <taxon>Solanoideae</taxon>
        <taxon>Datureae</taxon>
        <taxon>Datura</taxon>
    </lineage>
</organism>
<evidence type="ECO:0000313" key="1">
    <source>
        <dbReference type="EMBL" id="MCE5166393.1"/>
    </source>
</evidence>
<feature type="non-terminal residue" evidence="1">
    <location>
        <position position="1"/>
    </location>
</feature>
<proteinExistence type="predicted"/>
<name>A0ABS8Y3L4_DATST</name>
<accession>A0ABS8Y3L4</accession>
<reference evidence="1 2" key="1">
    <citation type="journal article" date="2021" name="BMC Genomics">
        <title>Datura genome reveals duplications of psychoactive alkaloid biosynthetic genes and high mutation rate following tissue culture.</title>
        <authorList>
            <person name="Rajewski A."/>
            <person name="Carter-House D."/>
            <person name="Stajich J."/>
            <person name="Litt A."/>
        </authorList>
    </citation>
    <scope>NUCLEOTIDE SEQUENCE [LARGE SCALE GENOMIC DNA]</scope>
    <source>
        <strain evidence="1">AR-01</strain>
    </source>
</reference>
<comment type="caution">
    <text evidence="1">The sequence shown here is derived from an EMBL/GenBank/DDBJ whole genome shotgun (WGS) entry which is preliminary data.</text>
</comment>